<comment type="function">
    <text evidence="7">Required for pre-mRNA splicing.</text>
</comment>
<evidence type="ECO:0000256" key="3">
    <source>
        <dbReference type="ARBA" id="ARBA00022664"/>
    </source>
</evidence>
<feature type="region of interest" description="Disordered" evidence="8">
    <location>
        <begin position="1"/>
        <end position="60"/>
    </location>
</feature>
<evidence type="ECO:0000256" key="4">
    <source>
        <dbReference type="ARBA" id="ARBA00022728"/>
    </source>
</evidence>
<feature type="compositionally biased region" description="Gly residues" evidence="8">
    <location>
        <begin position="1"/>
        <end position="14"/>
    </location>
</feature>
<keyword evidence="6 7" id="KW-0539">Nucleus</keyword>
<dbReference type="EMBL" id="CAUYUJ010015859">
    <property type="protein sequence ID" value="CAK0858986.1"/>
    <property type="molecule type" value="Genomic_DNA"/>
</dbReference>
<protein>
    <recommendedName>
        <fullName evidence="7">Pre-mRNA-splicing factor 38</fullName>
    </recommendedName>
</protein>
<feature type="compositionally biased region" description="Low complexity" evidence="8">
    <location>
        <begin position="114"/>
        <end position="149"/>
    </location>
</feature>
<feature type="region of interest" description="Disordered" evidence="8">
    <location>
        <begin position="204"/>
        <end position="240"/>
    </location>
</feature>
<proteinExistence type="inferred from homology"/>
<comment type="subcellular location">
    <subcellularLocation>
        <location evidence="1 7">Nucleus</location>
    </subcellularLocation>
</comment>
<dbReference type="Proteomes" id="UP001189429">
    <property type="component" value="Unassembled WGS sequence"/>
</dbReference>
<dbReference type="Pfam" id="PF03371">
    <property type="entry name" value="PRP38"/>
    <property type="match status" value="1"/>
</dbReference>
<comment type="caution">
    <text evidence="9">The sequence shown here is derived from an EMBL/GenBank/DDBJ whole genome shotgun (WGS) entry which is preliminary data.</text>
</comment>
<evidence type="ECO:0000313" key="9">
    <source>
        <dbReference type="EMBL" id="CAK0858986.1"/>
    </source>
</evidence>
<keyword evidence="3 7" id="KW-0507">mRNA processing</keyword>
<evidence type="ECO:0000256" key="8">
    <source>
        <dbReference type="SAM" id="MobiDB-lite"/>
    </source>
</evidence>
<evidence type="ECO:0000256" key="7">
    <source>
        <dbReference type="RuleBase" id="RU367025"/>
    </source>
</evidence>
<feature type="non-terminal residue" evidence="9">
    <location>
        <position position="492"/>
    </location>
</feature>
<feature type="compositionally biased region" description="Basic and acidic residues" evidence="8">
    <location>
        <begin position="150"/>
        <end position="163"/>
    </location>
</feature>
<organism evidence="9 10">
    <name type="scientific">Prorocentrum cordatum</name>
    <dbReference type="NCBI Taxonomy" id="2364126"/>
    <lineage>
        <taxon>Eukaryota</taxon>
        <taxon>Sar</taxon>
        <taxon>Alveolata</taxon>
        <taxon>Dinophyceae</taxon>
        <taxon>Prorocentrales</taxon>
        <taxon>Prorocentraceae</taxon>
        <taxon>Prorocentrum</taxon>
    </lineage>
</organism>
<dbReference type="PANTHER" id="PTHR23142">
    <property type="entry name" value="PRE-MRNA-SPLICING FACTOR 38A-RELATED"/>
    <property type="match status" value="1"/>
</dbReference>
<sequence length="492" mass="53450">MSAGEGSGPGGGLHGMPAGLLFGMTQPGGGLPPMMNPPPGLPPGLPPPGLPPPGLPPDFDFSALAQLQGLPPGGLSGLPGGLPGLGGFGGLPGLPGGLPGDPGSNPMLQALLAQAPAGPSAADTAALMAQAQQQQPPQQQQQQAQQQAQRAEEERREQRRRGEAASAQAEMREKLAAAERVKCHLHKKPKAGCKFCAKHQDAMEAAQKKPEPAKPERRRGRRIDRAISEDRDDRRGPLELANPKTFGLSGLLQTHIVECAHYKSLLTLDTFDQVTDETFQFATAVEPYMANSGTVPSALFCCLYRFFTLGLDRSRLQKLMDSQESPFIRCAGFLYVRFGLPHDQLLGWLGDYILDDEEFKPSAETDQRLTIGEFVEALLSQDRYYNTVLPRLPMVTKRAVEERLAPLGQNRKRMQANKSIIDKFRDRGCRVEANIDGEWMPGAVVELDEERPNRPTVRVRLDDGGEEYVLLGKVILSSRGGGRERSRSPPRA</sequence>
<dbReference type="InterPro" id="IPR005037">
    <property type="entry name" value="PRP38"/>
</dbReference>
<feature type="compositionally biased region" description="Basic and acidic residues" evidence="8">
    <location>
        <begin position="223"/>
        <end position="237"/>
    </location>
</feature>
<feature type="compositionally biased region" description="Basic and acidic residues" evidence="8">
    <location>
        <begin position="204"/>
        <end position="215"/>
    </location>
</feature>
<feature type="region of interest" description="Disordered" evidence="8">
    <location>
        <begin position="114"/>
        <end position="173"/>
    </location>
</feature>
<comment type="similarity">
    <text evidence="2 7">Belongs to the PRP38 family.</text>
</comment>
<feature type="compositionally biased region" description="Pro residues" evidence="8">
    <location>
        <begin position="34"/>
        <end position="56"/>
    </location>
</feature>
<keyword evidence="10" id="KW-1185">Reference proteome</keyword>
<gene>
    <name evidence="9" type="ORF">PCOR1329_LOCUS48503</name>
</gene>
<evidence type="ECO:0000256" key="1">
    <source>
        <dbReference type="ARBA" id="ARBA00004123"/>
    </source>
</evidence>
<evidence type="ECO:0000313" key="10">
    <source>
        <dbReference type="Proteomes" id="UP001189429"/>
    </source>
</evidence>
<reference evidence="9" key="1">
    <citation type="submission" date="2023-10" db="EMBL/GenBank/DDBJ databases">
        <authorList>
            <person name="Chen Y."/>
            <person name="Shah S."/>
            <person name="Dougan E. K."/>
            <person name="Thang M."/>
            <person name="Chan C."/>
        </authorList>
    </citation>
    <scope>NUCLEOTIDE SEQUENCE [LARGE SCALE GENOMIC DNA]</scope>
</reference>
<evidence type="ECO:0000256" key="6">
    <source>
        <dbReference type="ARBA" id="ARBA00023242"/>
    </source>
</evidence>
<keyword evidence="5 7" id="KW-0508">mRNA splicing</keyword>
<evidence type="ECO:0000256" key="2">
    <source>
        <dbReference type="ARBA" id="ARBA00006164"/>
    </source>
</evidence>
<accession>A0ABN9UH63</accession>
<keyword evidence="4 7" id="KW-0747">Spliceosome</keyword>
<name>A0ABN9UH63_9DINO</name>
<evidence type="ECO:0000256" key="5">
    <source>
        <dbReference type="ARBA" id="ARBA00023187"/>
    </source>
</evidence>